<organism evidence="3 4">
    <name type="scientific">Haloarcula rubripromontorii</name>
    <dbReference type="NCBI Taxonomy" id="1705562"/>
    <lineage>
        <taxon>Archaea</taxon>
        <taxon>Methanobacteriati</taxon>
        <taxon>Methanobacteriota</taxon>
        <taxon>Stenosarchaea group</taxon>
        <taxon>Halobacteria</taxon>
        <taxon>Halobacteriales</taxon>
        <taxon>Haloarculaceae</taxon>
        <taxon>Haloarcula</taxon>
    </lineage>
</organism>
<dbReference type="RefSeq" id="WP_077067803.1">
    <property type="nucleotide sequence ID" value="NZ_LIUF01000004.1"/>
</dbReference>
<dbReference type="AlphaFoldDB" id="A0A0M9AK28"/>
<dbReference type="EMBL" id="LIUF01000004">
    <property type="protein sequence ID" value="KOX92435.1"/>
    <property type="molecule type" value="Genomic_DNA"/>
</dbReference>
<evidence type="ECO:0000259" key="1">
    <source>
        <dbReference type="Pfam" id="PF04183"/>
    </source>
</evidence>
<feature type="domain" description="Aerobactin siderophore biosynthesis IucA/IucC-like C-terminal" evidence="2">
    <location>
        <begin position="504"/>
        <end position="667"/>
    </location>
</feature>
<reference evidence="3 4" key="1">
    <citation type="submission" date="2015-08" db="EMBL/GenBank/DDBJ databases">
        <title>Genomes of Isolates from Cabo Rojo, PR.</title>
        <authorList>
            <person name="Sanchez-Nieves R.L."/>
            <person name="Montalvo-Rodriguez R."/>
        </authorList>
    </citation>
    <scope>NUCLEOTIDE SEQUENCE [LARGE SCALE GENOMIC DNA]</scope>
    <source>
        <strain evidence="3 4">SL3</strain>
    </source>
</reference>
<dbReference type="Proteomes" id="UP000037729">
    <property type="component" value="Unassembled WGS sequence"/>
</dbReference>
<dbReference type="PANTHER" id="PTHR34384:SF5">
    <property type="entry name" value="L-2,3-DIAMINOPROPANOATE--CITRATE LIGASE"/>
    <property type="match status" value="1"/>
</dbReference>
<evidence type="ECO:0000313" key="4">
    <source>
        <dbReference type="Proteomes" id="UP000037729"/>
    </source>
</evidence>
<dbReference type="Pfam" id="PF06276">
    <property type="entry name" value="FhuF"/>
    <property type="match status" value="1"/>
</dbReference>
<evidence type="ECO:0000259" key="2">
    <source>
        <dbReference type="Pfam" id="PF06276"/>
    </source>
</evidence>
<gene>
    <name evidence="3" type="ORF">AMS69_13845</name>
</gene>
<keyword evidence="4" id="KW-1185">Reference proteome</keyword>
<dbReference type="STRING" id="1705562.AMS69_13845"/>
<feature type="domain" description="Aerobactin siderophore biosynthesis IucA/IucC N-terminal" evidence="1">
    <location>
        <begin position="223"/>
        <end position="472"/>
    </location>
</feature>
<dbReference type="PATRIC" id="fig|1705562.3.peg.3364"/>
<dbReference type="Pfam" id="PF04183">
    <property type="entry name" value="IucA_IucC"/>
    <property type="match status" value="1"/>
</dbReference>
<dbReference type="InterPro" id="IPR022770">
    <property type="entry name" value="IucA/IucC-like_C"/>
</dbReference>
<dbReference type="GO" id="GO:0016881">
    <property type="term" value="F:acid-amino acid ligase activity"/>
    <property type="evidence" value="ECO:0007669"/>
    <property type="project" value="UniProtKB-ARBA"/>
</dbReference>
<dbReference type="InterPro" id="IPR007310">
    <property type="entry name" value="Aerobactin_biosyn_IucA/IucC_N"/>
</dbReference>
<dbReference type="GO" id="GO:0019290">
    <property type="term" value="P:siderophore biosynthetic process"/>
    <property type="evidence" value="ECO:0007669"/>
    <property type="project" value="InterPro"/>
</dbReference>
<proteinExistence type="predicted"/>
<evidence type="ECO:0008006" key="5">
    <source>
        <dbReference type="Google" id="ProtNLM"/>
    </source>
</evidence>
<name>A0A0M9AK28_9EURY</name>
<comment type="caution">
    <text evidence="3">The sequence shown here is derived from an EMBL/GenBank/DDBJ whole genome shotgun (WGS) entry which is preliminary data.</text>
</comment>
<dbReference type="Gene3D" id="1.10.510.40">
    <property type="match status" value="1"/>
</dbReference>
<sequence length="691" mass="75308">MTRYEPVGTWAEADPLGFDDLTARERDVLPAARLYAATNDLSTPPEDAYLAILPMARRLILCRLIGGLARDCPSGVETPGIVETDGSSSIADTDLPDGLDIPTIVSAHPDQRLLVVPIPAAGVVIVVPVVTVRSFKRYRFDMPVTIQRYDDVATVSTPVTIVDCLEEAGIFESAADADRFRSEVDESVANLGLARLAKQVQWQSVTDPPTPMTVDIEGTDPTAAMDRLVTDGHPFHPGTKIRRGMDPAAGLSFAPELTGSIGIRFVAIHAGHTLESSVDGSSLTDRVLDCYPTLRSTVNQQLPAGASGKEYTVLPAHPWQFQRVLSSRYDEVRHNDTIIPIHGIERPATPLLSVRTLVPDDSETATDSAPHFKVPLGVQLTNVVRTLSPHAVSNGPAITSLLRDVFSSEPISRLGVLEELAGACYHPPGGPHPEGEKYDDARNLSALVRQHPQSHRLVGPESTVVTAASLLACTPRGRKSILSGVIDTFANRSEAATREDIVHRFLEAYVDTVVPGTLRLLVKYGIALEAHLQNTYLVFSDGEPTGVLVSDFGGIRIHEPRLKTQGRELTTYPDSNITTTNPDATREKLWYTLFQNQLGELIGRLADIEPVDEGDCWVAVREVCERVFDQLEADSAVATARVDWHRESLFDDKMVHKALTAMRIRGDDLDYCRTTVPNPLAMKDGTLASDE</sequence>
<dbReference type="PANTHER" id="PTHR34384">
    <property type="entry name" value="L-2,3-DIAMINOPROPANOATE--CITRATE LIGASE"/>
    <property type="match status" value="1"/>
</dbReference>
<dbReference type="InterPro" id="IPR037455">
    <property type="entry name" value="LucA/IucC-like"/>
</dbReference>
<evidence type="ECO:0000313" key="3">
    <source>
        <dbReference type="EMBL" id="KOX92435.1"/>
    </source>
</evidence>
<protein>
    <recommendedName>
        <fullName evidence="5">Iron transporter</fullName>
    </recommendedName>
</protein>
<accession>A0A0M9AK28</accession>